<dbReference type="EMBL" id="JH013804">
    <property type="protein sequence ID" value="EGV91360.1"/>
    <property type="molecule type" value="Genomic_DNA"/>
</dbReference>
<evidence type="ECO:0000313" key="1">
    <source>
        <dbReference type="EMBL" id="EGV91360.1"/>
    </source>
</evidence>
<gene>
    <name evidence="1" type="ORF">I79_025979</name>
</gene>
<protein>
    <submittedName>
        <fullName evidence="1">Uncharacterized protein</fullName>
    </submittedName>
</protein>
<dbReference type="InParanoid" id="G3IPR0"/>
<reference evidence="2" key="1">
    <citation type="journal article" date="2011" name="Nat. Biotechnol.">
        <title>The genomic sequence of the Chinese hamster ovary (CHO)-K1 cell line.</title>
        <authorList>
            <person name="Xu X."/>
            <person name="Nagarajan H."/>
            <person name="Lewis N.E."/>
            <person name="Pan S."/>
            <person name="Cai Z."/>
            <person name="Liu X."/>
            <person name="Chen W."/>
            <person name="Xie M."/>
            <person name="Wang W."/>
            <person name="Hammond S."/>
            <person name="Andersen M.R."/>
            <person name="Neff N."/>
            <person name="Passarelli B."/>
            <person name="Koh W."/>
            <person name="Fan H.C."/>
            <person name="Wang J."/>
            <person name="Gui Y."/>
            <person name="Lee K.H."/>
            <person name="Betenbaugh M.J."/>
            <person name="Quake S.R."/>
            <person name="Famili I."/>
            <person name="Palsson B.O."/>
            <person name="Wang J."/>
        </authorList>
    </citation>
    <scope>NUCLEOTIDE SEQUENCE [LARGE SCALE GENOMIC DNA]</scope>
    <source>
        <strain evidence="2">CHO K1 cell line</strain>
    </source>
</reference>
<sequence>MSKGGVIPAERDVGATEEFFIIFSIHLFSAYCVPRSMLGARNSKVTGKTQGQLLSVTLCDPDEHKKSTPSGLTLRLGLDL</sequence>
<dbReference type="Proteomes" id="UP000001075">
    <property type="component" value="Unassembled WGS sequence"/>
</dbReference>
<name>G3IPR0_CRIGR</name>
<evidence type="ECO:0000313" key="2">
    <source>
        <dbReference type="Proteomes" id="UP000001075"/>
    </source>
</evidence>
<dbReference type="AlphaFoldDB" id="G3IPR0"/>
<accession>G3IPR0</accession>
<proteinExistence type="predicted"/>
<organism evidence="1 2">
    <name type="scientific">Cricetulus griseus</name>
    <name type="common">Chinese hamster</name>
    <name type="synonym">Cricetulus barabensis griseus</name>
    <dbReference type="NCBI Taxonomy" id="10029"/>
    <lineage>
        <taxon>Eukaryota</taxon>
        <taxon>Metazoa</taxon>
        <taxon>Chordata</taxon>
        <taxon>Craniata</taxon>
        <taxon>Vertebrata</taxon>
        <taxon>Euteleostomi</taxon>
        <taxon>Mammalia</taxon>
        <taxon>Eutheria</taxon>
        <taxon>Euarchontoglires</taxon>
        <taxon>Glires</taxon>
        <taxon>Rodentia</taxon>
        <taxon>Myomorpha</taxon>
        <taxon>Muroidea</taxon>
        <taxon>Cricetidae</taxon>
        <taxon>Cricetinae</taxon>
        <taxon>Cricetulus</taxon>
    </lineage>
</organism>